<evidence type="ECO:0000313" key="10">
    <source>
        <dbReference type="Proteomes" id="UP001280581"/>
    </source>
</evidence>
<dbReference type="PANTHER" id="PTHR46010:SF1">
    <property type="entry name" value="PROTEIN IWS1 HOMOLOG"/>
    <property type="match status" value="1"/>
</dbReference>
<evidence type="ECO:0000256" key="3">
    <source>
        <dbReference type="ARBA" id="ARBA00023242"/>
    </source>
</evidence>
<protein>
    <recommendedName>
        <fullName evidence="8">TFIIS N-terminal domain-containing protein</fullName>
    </recommendedName>
</protein>
<dbReference type="PROSITE" id="PS51319">
    <property type="entry name" value="TFIIS_N"/>
    <property type="match status" value="1"/>
</dbReference>
<comment type="caution">
    <text evidence="9">The sequence shown here is derived from an EMBL/GenBank/DDBJ whole genome shotgun (WGS) entry which is preliminary data.</text>
</comment>
<accession>A0AAN6RMY8</accession>
<reference evidence="9 10" key="1">
    <citation type="submission" date="2021-02" db="EMBL/GenBank/DDBJ databases">
        <title>Genome assembly of Pseudopithomyces chartarum.</title>
        <authorList>
            <person name="Jauregui R."/>
            <person name="Singh J."/>
            <person name="Voisey C."/>
        </authorList>
    </citation>
    <scope>NUCLEOTIDE SEQUENCE [LARGE SCALE GENOMIC DNA]</scope>
    <source>
        <strain evidence="9 10">AGR01</strain>
    </source>
</reference>
<evidence type="ECO:0000259" key="8">
    <source>
        <dbReference type="PROSITE" id="PS51319"/>
    </source>
</evidence>
<comment type="function">
    <text evidence="4">Transcription factor involved in RNA polymerase II transcription regulation. May function in both SPT15/TBP post-recruitment and recruitment steps of transcription.</text>
</comment>
<dbReference type="InterPro" id="IPR017923">
    <property type="entry name" value="TFIIS_N"/>
</dbReference>
<dbReference type="InterPro" id="IPR051037">
    <property type="entry name" value="RNAPII_TF_IWS1"/>
</dbReference>
<evidence type="ECO:0000256" key="7">
    <source>
        <dbReference type="SAM" id="MobiDB-lite"/>
    </source>
</evidence>
<evidence type="ECO:0000256" key="2">
    <source>
        <dbReference type="ARBA" id="ARBA00023163"/>
    </source>
</evidence>
<dbReference type="AlphaFoldDB" id="A0AAN6RMY8"/>
<evidence type="ECO:0000256" key="5">
    <source>
        <dbReference type="ARBA" id="ARBA00037992"/>
    </source>
</evidence>
<dbReference type="Pfam" id="PF08711">
    <property type="entry name" value="Med26"/>
    <property type="match status" value="1"/>
</dbReference>
<organism evidence="9 10">
    <name type="scientific">Pseudopithomyces chartarum</name>
    <dbReference type="NCBI Taxonomy" id="1892770"/>
    <lineage>
        <taxon>Eukaryota</taxon>
        <taxon>Fungi</taxon>
        <taxon>Dikarya</taxon>
        <taxon>Ascomycota</taxon>
        <taxon>Pezizomycotina</taxon>
        <taxon>Dothideomycetes</taxon>
        <taxon>Pleosporomycetidae</taxon>
        <taxon>Pleosporales</taxon>
        <taxon>Massarineae</taxon>
        <taxon>Didymosphaeriaceae</taxon>
        <taxon>Pseudopithomyces</taxon>
    </lineage>
</organism>
<feature type="compositionally biased region" description="Basic residues" evidence="7">
    <location>
        <begin position="126"/>
        <end position="139"/>
    </location>
</feature>
<dbReference type="EMBL" id="WVTA01000001">
    <property type="protein sequence ID" value="KAK3216699.1"/>
    <property type="molecule type" value="Genomic_DNA"/>
</dbReference>
<proteinExistence type="inferred from homology"/>
<feature type="compositionally biased region" description="Basic and acidic residues" evidence="7">
    <location>
        <begin position="178"/>
        <end position="190"/>
    </location>
</feature>
<evidence type="ECO:0000313" key="9">
    <source>
        <dbReference type="EMBL" id="KAK3216699.1"/>
    </source>
</evidence>
<dbReference type="PANTHER" id="PTHR46010">
    <property type="entry name" value="PROTEIN IWS1 HOMOLOG"/>
    <property type="match status" value="1"/>
</dbReference>
<dbReference type="InterPro" id="IPR035441">
    <property type="entry name" value="TFIIS/LEDGF_dom_sf"/>
</dbReference>
<dbReference type="GO" id="GO:0016973">
    <property type="term" value="P:poly(A)+ mRNA export from nucleus"/>
    <property type="evidence" value="ECO:0007669"/>
    <property type="project" value="TreeGrafter"/>
</dbReference>
<evidence type="ECO:0000256" key="4">
    <source>
        <dbReference type="ARBA" id="ARBA00037349"/>
    </source>
</evidence>
<feature type="region of interest" description="Disordered" evidence="7">
    <location>
        <begin position="1"/>
        <end position="214"/>
    </location>
</feature>
<keyword evidence="10" id="KW-1185">Reference proteome</keyword>
<comment type="similarity">
    <text evidence="5">Belongs to the IWS1 family.</text>
</comment>
<dbReference type="Gene3D" id="1.20.930.10">
    <property type="entry name" value="Conserved domain common to transcription factors TFIIS, elongin A, CRSP70"/>
    <property type="match status" value="1"/>
</dbReference>
<keyword evidence="2" id="KW-0804">Transcription</keyword>
<feature type="compositionally biased region" description="Acidic residues" evidence="7">
    <location>
        <begin position="76"/>
        <end position="89"/>
    </location>
</feature>
<dbReference type="FunFam" id="1.20.930.10:FF:000003">
    <property type="entry name" value="Putative Transcription factor IWS1"/>
    <property type="match status" value="1"/>
</dbReference>
<name>A0AAN6RMY8_9PLEO</name>
<sequence>MEDVTFDRSHSNSPLPEAGREPEDPLAPEIDEENNENPPIGAVDQDMEVTESKDEMADPQDIQEGGLSDNESVLSDVDDELLEGQDFDDMNIAIEERPAEVIDSENLKGIGVHKRKRAEGESEQPKRKKKRADKPRRKKNRDEEVSGGDDVPSRKGRSRKKAGGGAAAADDDDENLTPEERRKRALDDQIKALMKPSGGSRRRKKDGIDLEGMADAEIEDMRRRMASAAEADNEGRKRGEPARHKLKLLPEVVTMLNKNSIKDSIVDPETNLLEAVRFFLEPLSDGSLPAYDIQKELFAALEKLPITKDSLIASGIGKVIMFYCKSKRPELHIRRQAERLYTDWTRPILKRTDDYRKKEFAQADYDPTSIQARPADPQATQAAAQAAARNKALAAPTNFLRARLESGPTTYTIVPKSNVVFNEGNKGRGGDVDILRKIKNRGGGSRR</sequence>
<keyword evidence="1" id="KW-0805">Transcription regulation</keyword>
<comment type="subcellular location">
    <subcellularLocation>
        <location evidence="6">Nucleus</location>
    </subcellularLocation>
</comment>
<evidence type="ECO:0000256" key="6">
    <source>
        <dbReference type="PROSITE-ProRule" id="PRU00649"/>
    </source>
</evidence>
<feature type="compositionally biased region" description="Basic and acidic residues" evidence="7">
    <location>
        <begin position="1"/>
        <end position="10"/>
    </location>
</feature>
<dbReference type="Proteomes" id="UP001280581">
    <property type="component" value="Unassembled WGS sequence"/>
</dbReference>
<gene>
    <name evidence="9" type="ORF">GRF29_1g655727</name>
</gene>
<feature type="compositionally biased region" description="Acidic residues" evidence="7">
    <location>
        <begin position="24"/>
        <end position="35"/>
    </location>
</feature>
<evidence type="ECO:0000256" key="1">
    <source>
        <dbReference type="ARBA" id="ARBA00023015"/>
    </source>
</evidence>
<dbReference type="GO" id="GO:0005634">
    <property type="term" value="C:nucleus"/>
    <property type="evidence" value="ECO:0007669"/>
    <property type="project" value="UniProtKB-SubCell"/>
</dbReference>
<keyword evidence="3 6" id="KW-0539">Nucleus</keyword>
<feature type="domain" description="TFIIS N-terminal" evidence="8">
    <location>
        <begin position="274"/>
        <end position="351"/>
    </location>
</feature>